<feature type="compositionally biased region" description="Basic and acidic residues" evidence="1">
    <location>
        <begin position="102"/>
        <end position="137"/>
    </location>
</feature>
<feature type="compositionally biased region" description="Acidic residues" evidence="1">
    <location>
        <begin position="425"/>
        <end position="439"/>
    </location>
</feature>
<protein>
    <recommendedName>
        <fullName evidence="2">Protein kinase domain-containing protein</fullName>
    </recommendedName>
</protein>
<feature type="region of interest" description="Disordered" evidence="1">
    <location>
        <begin position="404"/>
        <end position="464"/>
    </location>
</feature>
<evidence type="ECO:0000256" key="1">
    <source>
        <dbReference type="SAM" id="MobiDB-lite"/>
    </source>
</evidence>
<evidence type="ECO:0000313" key="3">
    <source>
        <dbReference type="EMBL" id="RVX74347.1"/>
    </source>
</evidence>
<dbReference type="InterPro" id="IPR011009">
    <property type="entry name" value="Kinase-like_dom_sf"/>
</dbReference>
<dbReference type="InterPro" id="IPR000719">
    <property type="entry name" value="Prot_kinase_dom"/>
</dbReference>
<dbReference type="Proteomes" id="UP000288859">
    <property type="component" value="Unassembled WGS sequence"/>
</dbReference>
<evidence type="ECO:0000259" key="2">
    <source>
        <dbReference type="PROSITE" id="PS50011"/>
    </source>
</evidence>
<dbReference type="Pfam" id="PF00069">
    <property type="entry name" value="Pkinase"/>
    <property type="match status" value="1"/>
</dbReference>
<organism evidence="3 4">
    <name type="scientific">Exophiala mesophila</name>
    <name type="common">Black yeast-like fungus</name>
    <dbReference type="NCBI Taxonomy" id="212818"/>
    <lineage>
        <taxon>Eukaryota</taxon>
        <taxon>Fungi</taxon>
        <taxon>Dikarya</taxon>
        <taxon>Ascomycota</taxon>
        <taxon>Pezizomycotina</taxon>
        <taxon>Eurotiomycetes</taxon>
        <taxon>Chaetothyriomycetidae</taxon>
        <taxon>Chaetothyriales</taxon>
        <taxon>Herpotrichiellaceae</taxon>
        <taxon>Exophiala</taxon>
    </lineage>
</organism>
<dbReference type="SUPFAM" id="SSF56112">
    <property type="entry name" value="Protein kinase-like (PK-like)"/>
    <property type="match status" value="1"/>
</dbReference>
<accession>A0A438NF31</accession>
<gene>
    <name evidence="3" type="ORF">B0A52_01472</name>
</gene>
<proteinExistence type="predicted"/>
<sequence length="464" mass="52283">MAESQEADAPTCHILDFWYDDQDGCALTALVNGVRFHVIVDGEEFKKSGNQELSQSYQDLIHAVKRQNAGDVESSAAAEGREEGLHGGEVKSTSQMTSRSASSERKSDKDSAIDMTDDRRRLRSSDKQNDPAKDEDAERTLQNWILSAFADQTQRLAPKPQDKCRQSLQEWYHGSTHYFELKVKQGSFAPQELEETSELEDRINALIPRMPTPKFIREMNVPWIKATEIEVLSEVDTPEPVHPGEVKVKDEVHFFKPVDGTQPQAMKRELKLLKEIERIGLHDQIRVPKLVGLVRFEDSKVDIMGFLLTRIEGARPLTTLLNSEVAEERRLKWADESKDVVQTLHKHKIIWGDAKADNFMVDEEDNLWIIDFGGSYTEGWIDAELSETKKGDEMGLDKIVNALVDPDENTFDPGEDEGGKPEGGGDGDGDGDGDEDEEYIPAGEKRKSRSDENEDGKNASKRRK</sequence>
<dbReference type="PROSITE" id="PS50011">
    <property type="entry name" value="PROTEIN_KINASE_DOM"/>
    <property type="match status" value="1"/>
</dbReference>
<dbReference type="AlphaFoldDB" id="A0A438NF31"/>
<dbReference type="OrthoDB" id="4062651at2759"/>
<dbReference type="GO" id="GO:0004672">
    <property type="term" value="F:protein kinase activity"/>
    <property type="evidence" value="ECO:0007669"/>
    <property type="project" value="InterPro"/>
</dbReference>
<comment type="caution">
    <text evidence="3">The sequence shown here is derived from an EMBL/GenBank/DDBJ whole genome shotgun (WGS) entry which is preliminary data.</text>
</comment>
<feature type="compositionally biased region" description="Acidic residues" evidence="1">
    <location>
        <begin position="405"/>
        <end position="416"/>
    </location>
</feature>
<name>A0A438NF31_EXOME</name>
<dbReference type="GO" id="GO:0005524">
    <property type="term" value="F:ATP binding"/>
    <property type="evidence" value="ECO:0007669"/>
    <property type="project" value="InterPro"/>
</dbReference>
<reference evidence="3 4" key="1">
    <citation type="submission" date="2017-03" db="EMBL/GenBank/DDBJ databases">
        <title>Genomes of endolithic fungi from Antarctica.</title>
        <authorList>
            <person name="Coleine C."/>
            <person name="Masonjones S."/>
            <person name="Stajich J.E."/>
        </authorList>
    </citation>
    <scope>NUCLEOTIDE SEQUENCE [LARGE SCALE GENOMIC DNA]</scope>
    <source>
        <strain evidence="3 4">CCFEE 6314</strain>
    </source>
</reference>
<feature type="compositionally biased region" description="Low complexity" evidence="1">
    <location>
        <begin position="92"/>
        <end position="101"/>
    </location>
</feature>
<feature type="domain" description="Protein kinase" evidence="2">
    <location>
        <begin position="177"/>
        <end position="464"/>
    </location>
</feature>
<feature type="compositionally biased region" description="Basic and acidic residues" evidence="1">
    <location>
        <begin position="443"/>
        <end position="458"/>
    </location>
</feature>
<dbReference type="Gene3D" id="1.10.510.10">
    <property type="entry name" value="Transferase(Phosphotransferase) domain 1"/>
    <property type="match status" value="1"/>
</dbReference>
<feature type="region of interest" description="Disordered" evidence="1">
    <location>
        <begin position="71"/>
        <end position="137"/>
    </location>
</feature>
<dbReference type="EMBL" id="NAJM01000004">
    <property type="protein sequence ID" value="RVX74347.1"/>
    <property type="molecule type" value="Genomic_DNA"/>
</dbReference>
<evidence type="ECO:0000313" key="4">
    <source>
        <dbReference type="Proteomes" id="UP000288859"/>
    </source>
</evidence>
<feature type="compositionally biased region" description="Basic and acidic residues" evidence="1">
    <location>
        <begin position="79"/>
        <end position="89"/>
    </location>
</feature>